<dbReference type="EC" id="2.8.2.-" evidence="3"/>
<evidence type="ECO:0000259" key="4">
    <source>
        <dbReference type="Pfam" id="PF00685"/>
    </source>
</evidence>
<dbReference type="InterPro" id="IPR027417">
    <property type="entry name" value="P-loop_NTPase"/>
</dbReference>
<dbReference type="Gene3D" id="3.40.50.300">
    <property type="entry name" value="P-loop containing nucleotide triphosphate hydrolases"/>
    <property type="match status" value="1"/>
</dbReference>
<evidence type="ECO:0000313" key="6">
    <source>
        <dbReference type="Proteomes" id="UP001140206"/>
    </source>
</evidence>
<comment type="similarity">
    <text evidence="1 3">Belongs to the sulfotransferase 1 family.</text>
</comment>
<dbReference type="InterPro" id="IPR000863">
    <property type="entry name" value="Sulfotransferase_dom"/>
</dbReference>
<dbReference type="Pfam" id="PF00685">
    <property type="entry name" value="Sulfotransfer_1"/>
    <property type="match status" value="1"/>
</dbReference>
<accession>A0AAV8D3D8</accession>
<dbReference type="PANTHER" id="PTHR11783">
    <property type="entry name" value="SULFOTRANSFERASE SULT"/>
    <property type="match status" value="1"/>
</dbReference>
<protein>
    <recommendedName>
        <fullName evidence="3">Sulfotransferase</fullName>
        <ecNumber evidence="3">2.8.2.-</ecNumber>
    </recommendedName>
</protein>
<comment type="caution">
    <text evidence="5">The sequence shown here is derived from an EMBL/GenBank/DDBJ whole genome shotgun (WGS) entry which is preliminary data.</text>
</comment>
<organism evidence="5 6">
    <name type="scientific">Rhynchospora pubera</name>
    <dbReference type="NCBI Taxonomy" id="906938"/>
    <lineage>
        <taxon>Eukaryota</taxon>
        <taxon>Viridiplantae</taxon>
        <taxon>Streptophyta</taxon>
        <taxon>Embryophyta</taxon>
        <taxon>Tracheophyta</taxon>
        <taxon>Spermatophyta</taxon>
        <taxon>Magnoliopsida</taxon>
        <taxon>Liliopsida</taxon>
        <taxon>Poales</taxon>
        <taxon>Cyperaceae</taxon>
        <taxon>Cyperoideae</taxon>
        <taxon>Rhynchosporeae</taxon>
        <taxon>Rhynchospora</taxon>
    </lineage>
</organism>
<evidence type="ECO:0000313" key="5">
    <source>
        <dbReference type="EMBL" id="KAJ4762952.1"/>
    </source>
</evidence>
<dbReference type="SUPFAM" id="SSF52540">
    <property type="entry name" value="P-loop containing nucleoside triphosphate hydrolases"/>
    <property type="match status" value="1"/>
</dbReference>
<keyword evidence="2 3" id="KW-0808">Transferase</keyword>
<dbReference type="AlphaFoldDB" id="A0AAV8D3D8"/>
<dbReference type="Proteomes" id="UP001140206">
    <property type="component" value="Chromosome 4"/>
</dbReference>
<evidence type="ECO:0000256" key="2">
    <source>
        <dbReference type="ARBA" id="ARBA00022679"/>
    </source>
</evidence>
<feature type="domain" description="Sulfotransferase" evidence="4">
    <location>
        <begin position="118"/>
        <end position="376"/>
    </location>
</feature>
<name>A0AAV8D3D8_9POAL</name>
<proteinExistence type="inferred from homology"/>
<gene>
    <name evidence="5" type="ORF">LUZ62_073327</name>
</gene>
<sequence length="394" mass="45193">MSWIIFYLTNISINTNFFGTNQTSLDSLFQYTSLIISLLSLSMATPNSNDDGPIPFQITLETNSNLSQSAPQKYDDFMASLPLTTLDHRRIRLYQGFWIPEDYLRGVLTIQEHFTSRPNDLFVASYPKSGTTWLKALIFATMTRKKYPLDQNPLLVYNPHQCIVYIDKHCSLGRSRIVEAIPSPRVLSTHIPYSILPDSITGSDCRMIYVWRDPKDVIVSLWHFAQKVYEGTPNLPSFSESFELFCEGKSYFGPIWNHIIEYWQESKKKPEKVLFLKYEDMLEEPIKYARILAKFIGCPYSEAEEKQGVIEQVVGLCSFEKLKDLEVNKRGSGTILDGNFSFAAFFRKGMVGDWRNHMTSEMAQRLDGIVAEKFKEAGLEMINMKSETTLGCSD</sequence>
<keyword evidence="6" id="KW-1185">Reference proteome</keyword>
<evidence type="ECO:0000256" key="3">
    <source>
        <dbReference type="RuleBase" id="RU361155"/>
    </source>
</evidence>
<evidence type="ECO:0000256" key="1">
    <source>
        <dbReference type="ARBA" id="ARBA00005771"/>
    </source>
</evidence>
<dbReference type="EMBL" id="JAMFTS010000004">
    <property type="protein sequence ID" value="KAJ4762952.1"/>
    <property type="molecule type" value="Genomic_DNA"/>
</dbReference>
<dbReference type="GO" id="GO:0008146">
    <property type="term" value="F:sulfotransferase activity"/>
    <property type="evidence" value="ECO:0007669"/>
    <property type="project" value="InterPro"/>
</dbReference>
<reference evidence="5" key="1">
    <citation type="submission" date="2022-08" db="EMBL/GenBank/DDBJ databases">
        <authorList>
            <person name="Marques A."/>
        </authorList>
    </citation>
    <scope>NUCLEOTIDE SEQUENCE</scope>
    <source>
        <strain evidence="5">RhyPub2mFocal</strain>
        <tissue evidence="5">Leaves</tissue>
    </source>
</reference>